<dbReference type="Proteomes" id="UP000245683">
    <property type="component" value="Unassembled WGS sequence"/>
</dbReference>
<protein>
    <recommendedName>
        <fullName evidence="4">Anti-sigma-D factor RsdA sigma factor binding region domain-containing protein</fullName>
    </recommendedName>
</protein>
<evidence type="ECO:0000313" key="3">
    <source>
        <dbReference type="Proteomes" id="UP000245683"/>
    </source>
</evidence>
<feature type="non-terminal residue" evidence="2">
    <location>
        <position position="82"/>
    </location>
</feature>
<comment type="caution">
    <text evidence="2">The sequence shown here is derived from an EMBL/GenBank/DDBJ whole genome shotgun (WGS) entry which is preliminary data.</text>
</comment>
<reference evidence="3" key="1">
    <citation type="submission" date="2018-05" db="EMBL/GenBank/DDBJ databases">
        <title>Micromonospora globispora sp. nov. and Micromonospora rugosa sp. nov., isolated from marine sediment.</title>
        <authorList>
            <person name="Carro L."/>
            <person name="Aysel V."/>
            <person name="Cetin D."/>
            <person name="Igual J.M."/>
            <person name="Klenk H.-P."/>
            <person name="Trujillo M.E."/>
            <person name="Sahin N."/>
        </authorList>
    </citation>
    <scope>NUCLEOTIDE SEQUENCE [LARGE SCALE GENOMIC DNA]</scope>
    <source>
        <strain evidence="3">S2904</strain>
    </source>
</reference>
<dbReference type="RefSeq" id="WP_207783721.1">
    <property type="nucleotide sequence ID" value="NZ_QGSV01000042.1"/>
</dbReference>
<keyword evidence="3" id="KW-1185">Reference proteome</keyword>
<organism evidence="2 3">
    <name type="scientific">Micromonospora globispora</name>
    <dbReference type="NCBI Taxonomy" id="1450148"/>
    <lineage>
        <taxon>Bacteria</taxon>
        <taxon>Bacillati</taxon>
        <taxon>Actinomycetota</taxon>
        <taxon>Actinomycetes</taxon>
        <taxon>Micromonosporales</taxon>
        <taxon>Micromonosporaceae</taxon>
        <taxon>Micromonospora</taxon>
    </lineage>
</organism>
<name>A0A317KI74_9ACTN</name>
<accession>A0A317KI74</accession>
<proteinExistence type="predicted"/>
<dbReference type="AlphaFoldDB" id="A0A317KI74"/>
<evidence type="ECO:0000313" key="2">
    <source>
        <dbReference type="EMBL" id="PWU53451.1"/>
    </source>
</evidence>
<evidence type="ECO:0000256" key="1">
    <source>
        <dbReference type="SAM" id="MobiDB-lite"/>
    </source>
</evidence>
<gene>
    <name evidence="2" type="ORF">DLJ46_01120</name>
</gene>
<feature type="region of interest" description="Disordered" evidence="1">
    <location>
        <begin position="55"/>
        <end position="82"/>
    </location>
</feature>
<sequence length="82" mass="8394">MTFDAPTPPPHDPVLRDDQLLDALRRGEQPPEDDPVAGLLAGWHADVETRAALLDAATAGPGRGPDEQPAGADPTTAGCSSG</sequence>
<dbReference type="EMBL" id="QGSV01000042">
    <property type="protein sequence ID" value="PWU53451.1"/>
    <property type="molecule type" value="Genomic_DNA"/>
</dbReference>
<evidence type="ECO:0008006" key="4">
    <source>
        <dbReference type="Google" id="ProtNLM"/>
    </source>
</evidence>